<dbReference type="InterPro" id="IPR018962">
    <property type="entry name" value="DUF1995"/>
</dbReference>
<comment type="caution">
    <text evidence="9">The sequence shown here is derived from an EMBL/GenBank/DDBJ whole genome shotgun (WGS) entry which is preliminary data.</text>
</comment>
<feature type="domain" description="Kinesin motor" evidence="8">
    <location>
        <begin position="408"/>
        <end position="740"/>
    </location>
</feature>
<comment type="similarity">
    <text evidence="1">Belongs to the TRAFAC class myosin-kinesin ATPase superfamily. Kinesin family. KIN-14 subfamily.</text>
</comment>
<feature type="binding site" evidence="6">
    <location>
        <begin position="493"/>
        <end position="500"/>
    </location>
    <ligand>
        <name>ATP</name>
        <dbReference type="ChEBI" id="CHEBI:30616"/>
    </ligand>
</feature>
<dbReference type="PROSITE" id="PS00411">
    <property type="entry name" value="KINESIN_MOTOR_1"/>
    <property type="match status" value="1"/>
</dbReference>
<dbReference type="SUPFAM" id="SSF52540">
    <property type="entry name" value="P-loop containing nucleoside triphosphate hydrolases"/>
    <property type="match status" value="1"/>
</dbReference>
<dbReference type="SMART" id="SM00129">
    <property type="entry name" value="KISc"/>
    <property type="match status" value="1"/>
</dbReference>
<dbReference type="GO" id="GO:0008017">
    <property type="term" value="F:microtubule binding"/>
    <property type="evidence" value="ECO:0007669"/>
    <property type="project" value="InterPro"/>
</dbReference>
<dbReference type="CDD" id="cd01366">
    <property type="entry name" value="KISc_C_terminal"/>
    <property type="match status" value="1"/>
</dbReference>
<evidence type="ECO:0000259" key="8">
    <source>
        <dbReference type="PROSITE" id="PS50067"/>
    </source>
</evidence>
<evidence type="ECO:0000256" key="4">
    <source>
        <dbReference type="ARBA" id="ARBA00022840"/>
    </source>
</evidence>
<evidence type="ECO:0000256" key="2">
    <source>
        <dbReference type="ARBA" id="ARBA00022701"/>
    </source>
</evidence>
<feature type="coiled-coil region" evidence="7">
    <location>
        <begin position="104"/>
        <end position="303"/>
    </location>
</feature>
<dbReference type="Gene3D" id="3.40.850.10">
    <property type="entry name" value="Kinesin motor domain"/>
    <property type="match status" value="1"/>
</dbReference>
<evidence type="ECO:0000256" key="7">
    <source>
        <dbReference type="SAM" id="Coils"/>
    </source>
</evidence>
<feature type="coiled-coil region" evidence="7">
    <location>
        <begin position="332"/>
        <end position="387"/>
    </location>
</feature>
<evidence type="ECO:0000256" key="5">
    <source>
        <dbReference type="ARBA" id="ARBA00023175"/>
    </source>
</evidence>
<dbReference type="PROSITE" id="PS50067">
    <property type="entry name" value="KINESIN_MOTOR_2"/>
    <property type="match status" value="1"/>
</dbReference>
<dbReference type="InterPro" id="IPR001752">
    <property type="entry name" value="Kinesin_motor_dom"/>
</dbReference>
<sequence>MVGAANGGRMPPRQIFSDVNGGQDPVIRVGPTSNAGSDCGAIEFTREDVESLLHEKIRTKNKFSLKEKCDSMMEYIKRLRICIKWFQELEENLLLEQEKNGKMLESAINRCNDMELLMSEKEEELNSVIMELRRNYTALQEKFAKEESDKSVAMETLTKEKEARLSAERLQTSIKEELERAQRESKSANQKILSLNDMYKRLQEYNTSLQQYNSKLQSELNQTNEILKNVEKEKVAMLENVSNLRGHCTSLQDQLNATKANTNETLKQKEDLASEVGRLRLDLQLVRDDRDRQLSKVEDLSKEVSKYKEWSGKSSDEIENLTSSLLSSQAICSSQSDQIKKLQQKLTTAESKLEMSDVSAFEIKTGYEEQKKINSDLQLRLAEAELKHYEGELLRKKLHNTILELKGNIRVFCRVRPLLCDDDGDNETKTVFFPTTTEGLGRGVELLQNGKKHSFSFDNVFVPESTQEEVFEEVSQLVQSALDGYKVCIFAYGQTGSGKTHTMMGTPGNHDEKGLIPRSLEQIFESRETLQNQEWKYEMQVSMLEIYNDTIRDLLSTNRNCSNESGKYAIKHDPNGNTHVSDLTIVDVRSSREVSFLLNRAAQARSVGKTQMNEQSSRSHFVFTLRISGVNENTGQQVKGVLNLIDLAGSERLSKSESTGVRLTETQYINKSLSCLSTVIFALAKKEEHVPFRNSKLTYLLQPCLGGDSKTLMVVNVSPAASSANESLCSLRFAARVNACEIGTPRRQTSFRQCNLSSPPKSKEEAIRQAKTCLSSTLEKPLNNLKLTAGKLKKLKQPRFRVEIPVNDDSPDSLSQLALQVFDEMPIKRKGSKVKILILWPNSTLTEAANRVAFGSVEHVDISSLKDGGNRVLSSADVAVFLTPEASQMEVMETITNSLYPKPVVIFNPRWSYEDEESILGDFVDFLGSFEVIYSFMGLEVRGLLSKRNGVVFKCVRDGVLSGERWSVLVEEEEGELKVVSRFKTRPSINEVENVLYNLMAINSPITKSAKFLKGLVSNVTGKK</sequence>
<dbReference type="PRINTS" id="PR00380">
    <property type="entry name" value="KINESINHEAVY"/>
</dbReference>
<gene>
    <name evidence="9" type="ORF">LSAT_V11C900494010</name>
</gene>
<evidence type="ECO:0000256" key="6">
    <source>
        <dbReference type="PROSITE-ProRule" id="PRU00283"/>
    </source>
</evidence>
<dbReference type="GO" id="GO:0003777">
    <property type="term" value="F:microtubule motor activity"/>
    <property type="evidence" value="ECO:0007669"/>
    <property type="project" value="InterPro"/>
</dbReference>
<keyword evidence="10" id="KW-1185">Reference proteome</keyword>
<proteinExistence type="inferred from homology"/>
<dbReference type="Pfam" id="PF09353">
    <property type="entry name" value="DUF1995"/>
    <property type="match status" value="1"/>
</dbReference>
<dbReference type="GO" id="GO:0005524">
    <property type="term" value="F:ATP binding"/>
    <property type="evidence" value="ECO:0007669"/>
    <property type="project" value="UniProtKB-UniRule"/>
</dbReference>
<dbReference type="EMBL" id="NBSK02000009">
    <property type="protein sequence ID" value="KAJ0185415.1"/>
    <property type="molecule type" value="Genomic_DNA"/>
</dbReference>
<dbReference type="InterPro" id="IPR036961">
    <property type="entry name" value="Kinesin_motor_dom_sf"/>
</dbReference>
<keyword evidence="5 6" id="KW-0505">Motor protein</keyword>
<evidence type="ECO:0000313" key="9">
    <source>
        <dbReference type="EMBL" id="KAJ0185415.1"/>
    </source>
</evidence>
<dbReference type="InterPro" id="IPR019821">
    <property type="entry name" value="Kinesin_motor_CS"/>
</dbReference>
<evidence type="ECO:0000256" key="1">
    <source>
        <dbReference type="ARBA" id="ARBA00010899"/>
    </source>
</evidence>
<name>A0A9R1UE52_LACSA</name>
<dbReference type="Pfam" id="PF00225">
    <property type="entry name" value="Kinesin"/>
    <property type="match status" value="1"/>
</dbReference>
<keyword evidence="2" id="KW-0493">Microtubule</keyword>
<accession>A0A9R1UE52</accession>
<keyword evidence="4 6" id="KW-0067">ATP-binding</keyword>
<dbReference type="Proteomes" id="UP000235145">
    <property type="component" value="Unassembled WGS sequence"/>
</dbReference>
<dbReference type="PANTHER" id="PTHR47972">
    <property type="entry name" value="KINESIN-LIKE PROTEIN KLP-3"/>
    <property type="match status" value="1"/>
</dbReference>
<reference evidence="9 10" key="1">
    <citation type="journal article" date="2017" name="Nat. Commun.">
        <title>Genome assembly with in vitro proximity ligation data and whole-genome triplication in lettuce.</title>
        <authorList>
            <person name="Reyes-Chin-Wo S."/>
            <person name="Wang Z."/>
            <person name="Yang X."/>
            <person name="Kozik A."/>
            <person name="Arikit S."/>
            <person name="Song C."/>
            <person name="Xia L."/>
            <person name="Froenicke L."/>
            <person name="Lavelle D.O."/>
            <person name="Truco M.J."/>
            <person name="Xia R."/>
            <person name="Zhu S."/>
            <person name="Xu C."/>
            <person name="Xu H."/>
            <person name="Xu X."/>
            <person name="Cox K."/>
            <person name="Korf I."/>
            <person name="Meyers B.C."/>
            <person name="Michelmore R.W."/>
        </authorList>
    </citation>
    <scope>NUCLEOTIDE SEQUENCE [LARGE SCALE GENOMIC DNA]</scope>
    <source>
        <strain evidence="10">cv. Salinas</strain>
        <tissue evidence="9">Seedlings</tissue>
    </source>
</reference>
<dbReference type="FunFam" id="3.40.850.10:FF:000048">
    <property type="entry name" value="Kinesin-like protein"/>
    <property type="match status" value="1"/>
</dbReference>
<protein>
    <recommendedName>
        <fullName evidence="8">Kinesin motor domain-containing protein</fullName>
    </recommendedName>
</protein>
<dbReference type="InterPro" id="IPR027417">
    <property type="entry name" value="P-loop_NTPase"/>
</dbReference>
<dbReference type="PANTHER" id="PTHR47972:SF46">
    <property type="entry name" value="KINESIN-LIKE PROTEIN"/>
    <property type="match status" value="1"/>
</dbReference>
<keyword evidence="7" id="KW-0175">Coiled coil</keyword>
<dbReference type="InterPro" id="IPR027640">
    <property type="entry name" value="Kinesin-like_fam"/>
</dbReference>
<evidence type="ECO:0000256" key="3">
    <source>
        <dbReference type="ARBA" id="ARBA00022741"/>
    </source>
</evidence>
<organism evidence="9 10">
    <name type="scientific">Lactuca sativa</name>
    <name type="common">Garden lettuce</name>
    <dbReference type="NCBI Taxonomy" id="4236"/>
    <lineage>
        <taxon>Eukaryota</taxon>
        <taxon>Viridiplantae</taxon>
        <taxon>Streptophyta</taxon>
        <taxon>Embryophyta</taxon>
        <taxon>Tracheophyta</taxon>
        <taxon>Spermatophyta</taxon>
        <taxon>Magnoliopsida</taxon>
        <taxon>eudicotyledons</taxon>
        <taxon>Gunneridae</taxon>
        <taxon>Pentapetalae</taxon>
        <taxon>asterids</taxon>
        <taxon>campanulids</taxon>
        <taxon>Asterales</taxon>
        <taxon>Asteraceae</taxon>
        <taxon>Cichorioideae</taxon>
        <taxon>Cichorieae</taxon>
        <taxon>Lactucinae</taxon>
        <taxon>Lactuca</taxon>
    </lineage>
</organism>
<dbReference type="GO" id="GO:0007018">
    <property type="term" value="P:microtubule-based movement"/>
    <property type="evidence" value="ECO:0007669"/>
    <property type="project" value="InterPro"/>
</dbReference>
<evidence type="ECO:0000313" key="10">
    <source>
        <dbReference type="Proteomes" id="UP000235145"/>
    </source>
</evidence>
<dbReference type="GO" id="GO:0005874">
    <property type="term" value="C:microtubule"/>
    <property type="evidence" value="ECO:0007669"/>
    <property type="project" value="UniProtKB-KW"/>
</dbReference>
<keyword evidence="3 6" id="KW-0547">Nucleotide-binding</keyword>
<dbReference type="AlphaFoldDB" id="A0A9R1UE52"/>